<accession>A0AAU9RVS4</accession>
<dbReference type="EMBL" id="OU466859">
    <property type="protein sequence ID" value="CAH2051833.1"/>
    <property type="molecule type" value="Genomic_DNA"/>
</dbReference>
<protein>
    <submittedName>
        <fullName evidence="1">Uncharacterized protein</fullName>
    </submittedName>
</protein>
<dbReference type="SUPFAM" id="SSF52047">
    <property type="entry name" value="RNI-like"/>
    <property type="match status" value="1"/>
</dbReference>
<keyword evidence="2" id="KW-1185">Reference proteome</keyword>
<dbReference type="InterPro" id="IPR032675">
    <property type="entry name" value="LRR_dom_sf"/>
</dbReference>
<dbReference type="Proteomes" id="UP000836841">
    <property type="component" value="Chromosome 3"/>
</dbReference>
<dbReference type="Gene3D" id="3.80.10.10">
    <property type="entry name" value="Ribonuclease Inhibitor"/>
    <property type="match status" value="1"/>
</dbReference>
<reference evidence="1 2" key="1">
    <citation type="submission" date="2022-03" db="EMBL/GenBank/DDBJ databases">
        <authorList>
            <person name="Nunn A."/>
            <person name="Chopra R."/>
            <person name="Nunn A."/>
            <person name="Contreras Garrido A."/>
        </authorList>
    </citation>
    <scope>NUCLEOTIDE SEQUENCE [LARGE SCALE GENOMIC DNA]</scope>
</reference>
<evidence type="ECO:0000313" key="1">
    <source>
        <dbReference type="EMBL" id="CAH2051833.1"/>
    </source>
</evidence>
<proteinExistence type="predicted"/>
<evidence type="ECO:0000313" key="2">
    <source>
        <dbReference type="Proteomes" id="UP000836841"/>
    </source>
</evidence>
<dbReference type="AlphaFoldDB" id="A0AAU9RVS4"/>
<organism evidence="1 2">
    <name type="scientific">Thlaspi arvense</name>
    <name type="common">Field penny-cress</name>
    <dbReference type="NCBI Taxonomy" id="13288"/>
    <lineage>
        <taxon>Eukaryota</taxon>
        <taxon>Viridiplantae</taxon>
        <taxon>Streptophyta</taxon>
        <taxon>Embryophyta</taxon>
        <taxon>Tracheophyta</taxon>
        <taxon>Spermatophyta</taxon>
        <taxon>Magnoliopsida</taxon>
        <taxon>eudicotyledons</taxon>
        <taxon>Gunneridae</taxon>
        <taxon>Pentapetalae</taxon>
        <taxon>rosids</taxon>
        <taxon>malvids</taxon>
        <taxon>Brassicales</taxon>
        <taxon>Brassicaceae</taxon>
        <taxon>Thlaspideae</taxon>
        <taxon>Thlaspi</taxon>
    </lineage>
</organism>
<feature type="non-terminal residue" evidence="1">
    <location>
        <position position="193"/>
    </location>
</feature>
<gene>
    <name evidence="1" type="ORF">TAV2_LOCUS8914</name>
</gene>
<sequence length="193" mass="21471">CSPEIVLGSRRVGDSRRFRYSRATMGKAVSRCSNVIQLPSCIWNITSLCTFNLDNLSSLVHGCSSLVKLPSISNASDIYEYSGLVESSSSTGNVNKLKKLILNGCSSLVELSFFIQDLSNFQELELRGCSNGNHKHSDKLVIRGVDNLQKQRSLRLLEPNSATENPTVSLEFLKNKFNIFFGDEFPPLYEKPS</sequence>
<name>A0AAU9RVS4_THLAR</name>